<organism evidence="12 13">
    <name type="scientific">Drosophila gunungcola</name>
    <name type="common">fruit fly</name>
    <dbReference type="NCBI Taxonomy" id="103775"/>
    <lineage>
        <taxon>Eukaryota</taxon>
        <taxon>Metazoa</taxon>
        <taxon>Ecdysozoa</taxon>
        <taxon>Arthropoda</taxon>
        <taxon>Hexapoda</taxon>
        <taxon>Insecta</taxon>
        <taxon>Pterygota</taxon>
        <taxon>Neoptera</taxon>
        <taxon>Endopterygota</taxon>
        <taxon>Diptera</taxon>
        <taxon>Brachycera</taxon>
        <taxon>Muscomorpha</taxon>
        <taxon>Ephydroidea</taxon>
        <taxon>Drosophilidae</taxon>
        <taxon>Drosophila</taxon>
        <taxon>Sophophora</taxon>
    </lineage>
</organism>
<dbReference type="InterPro" id="IPR009003">
    <property type="entry name" value="Peptidase_S1_PA"/>
</dbReference>
<gene>
    <name evidence="12" type="ORF">M5D96_000961</name>
</gene>
<dbReference type="SUPFAM" id="SSF50494">
    <property type="entry name" value="Trypsin-like serine proteases"/>
    <property type="match status" value="1"/>
</dbReference>
<comment type="similarity">
    <text evidence="7">Belongs to the peptidase S1 family. CLIP subfamily.</text>
</comment>
<dbReference type="InterPro" id="IPR033116">
    <property type="entry name" value="TRYPSIN_SER"/>
</dbReference>
<feature type="domain" description="Peptidase S1" evidence="11">
    <location>
        <begin position="180"/>
        <end position="450"/>
    </location>
</feature>
<keyword evidence="3" id="KW-0106">Calcium</keyword>
<keyword evidence="4" id="KW-0865">Zymogen</keyword>
<evidence type="ECO:0000256" key="5">
    <source>
        <dbReference type="ARBA" id="ARBA00023157"/>
    </source>
</evidence>
<evidence type="ECO:0000256" key="8">
    <source>
        <dbReference type="RuleBase" id="RU363034"/>
    </source>
</evidence>
<feature type="compositionally biased region" description="Pro residues" evidence="9">
    <location>
        <begin position="63"/>
        <end position="72"/>
    </location>
</feature>
<evidence type="ECO:0000256" key="6">
    <source>
        <dbReference type="ARBA" id="ARBA00023180"/>
    </source>
</evidence>
<dbReference type="FunFam" id="2.40.10.10:FF:000028">
    <property type="entry name" value="Serine protease easter"/>
    <property type="match status" value="1"/>
</dbReference>
<comment type="caution">
    <text evidence="12">The sequence shown here is derived from an EMBL/GenBank/DDBJ whole genome shotgun (WGS) entry which is preliminary data.</text>
</comment>
<dbReference type="PROSITE" id="PS00135">
    <property type="entry name" value="TRYPSIN_SER"/>
    <property type="match status" value="1"/>
</dbReference>
<dbReference type="Pfam" id="PF00089">
    <property type="entry name" value="Trypsin"/>
    <property type="match status" value="1"/>
</dbReference>
<dbReference type="CDD" id="cd00190">
    <property type="entry name" value="Tryp_SPc"/>
    <property type="match status" value="1"/>
</dbReference>
<dbReference type="PROSITE" id="PS00134">
    <property type="entry name" value="TRYPSIN_HIS"/>
    <property type="match status" value="1"/>
</dbReference>
<dbReference type="InterPro" id="IPR001254">
    <property type="entry name" value="Trypsin_dom"/>
</dbReference>
<feature type="region of interest" description="Disordered" evidence="9">
    <location>
        <begin position="118"/>
        <end position="151"/>
    </location>
</feature>
<protein>
    <recommendedName>
        <fullName evidence="11">Peptidase S1 domain-containing protein</fullName>
    </recommendedName>
</protein>
<dbReference type="PROSITE" id="PS50240">
    <property type="entry name" value="TRYPSIN_DOM"/>
    <property type="match status" value="1"/>
</dbReference>
<evidence type="ECO:0000256" key="10">
    <source>
        <dbReference type="SAM" id="SignalP"/>
    </source>
</evidence>
<dbReference type="Gene3D" id="2.40.10.10">
    <property type="entry name" value="Trypsin-like serine proteases"/>
    <property type="match status" value="1"/>
</dbReference>
<evidence type="ECO:0000259" key="11">
    <source>
        <dbReference type="PROSITE" id="PS50240"/>
    </source>
</evidence>
<keyword evidence="8" id="KW-0645">Protease</keyword>
<evidence type="ECO:0000256" key="2">
    <source>
        <dbReference type="ARBA" id="ARBA00022729"/>
    </source>
</evidence>
<dbReference type="PANTHER" id="PTHR24258:SF136">
    <property type="entry name" value="GH06673P-RELATED"/>
    <property type="match status" value="1"/>
</dbReference>
<keyword evidence="8" id="KW-0720">Serine protease</keyword>
<evidence type="ECO:0000256" key="9">
    <source>
        <dbReference type="SAM" id="MobiDB-lite"/>
    </source>
</evidence>
<evidence type="ECO:0000313" key="13">
    <source>
        <dbReference type="Proteomes" id="UP001059596"/>
    </source>
</evidence>
<feature type="region of interest" description="Disordered" evidence="9">
    <location>
        <begin position="58"/>
        <end position="77"/>
    </location>
</feature>
<keyword evidence="2 10" id="KW-0732">Signal</keyword>
<evidence type="ECO:0000256" key="7">
    <source>
        <dbReference type="ARBA" id="ARBA00024195"/>
    </source>
</evidence>
<dbReference type="InterPro" id="IPR018114">
    <property type="entry name" value="TRYPSIN_HIS"/>
</dbReference>
<dbReference type="PRINTS" id="PR00722">
    <property type="entry name" value="CHYMOTRYPSIN"/>
</dbReference>
<reference evidence="12" key="1">
    <citation type="journal article" date="2023" name="Genome Biol. Evol.">
        <title>Long-read-based Genome Assembly of Drosophila gunungcola Reveals Fewer Chemosensory Genes in Flower-breeding Species.</title>
        <authorList>
            <person name="Negi A."/>
            <person name="Liao B.Y."/>
            <person name="Yeh S.D."/>
        </authorList>
    </citation>
    <scope>NUCLEOTIDE SEQUENCE</scope>
    <source>
        <strain evidence="12">Sukarami</strain>
    </source>
</reference>
<accession>A0A9P9YY20</accession>
<dbReference type="InterPro" id="IPR043504">
    <property type="entry name" value="Peptidase_S1_PA_chymotrypsin"/>
</dbReference>
<feature type="compositionally biased region" description="Pro residues" evidence="9">
    <location>
        <begin position="129"/>
        <end position="141"/>
    </location>
</feature>
<dbReference type="GO" id="GO:0046872">
    <property type="term" value="F:metal ion binding"/>
    <property type="evidence" value="ECO:0007669"/>
    <property type="project" value="UniProtKB-KW"/>
</dbReference>
<dbReference type="Proteomes" id="UP001059596">
    <property type="component" value="Chromosome 3R"/>
</dbReference>
<dbReference type="EMBL" id="JAMKOV010000001">
    <property type="protein sequence ID" value="KAI8044789.1"/>
    <property type="molecule type" value="Genomic_DNA"/>
</dbReference>
<dbReference type="GO" id="GO:0004252">
    <property type="term" value="F:serine-type endopeptidase activity"/>
    <property type="evidence" value="ECO:0007669"/>
    <property type="project" value="InterPro"/>
</dbReference>
<dbReference type="InterPro" id="IPR001314">
    <property type="entry name" value="Peptidase_S1A"/>
</dbReference>
<proteinExistence type="inferred from homology"/>
<feature type="signal peptide" evidence="10">
    <location>
        <begin position="1"/>
        <end position="20"/>
    </location>
</feature>
<evidence type="ECO:0000256" key="1">
    <source>
        <dbReference type="ARBA" id="ARBA00022723"/>
    </source>
</evidence>
<dbReference type="PANTHER" id="PTHR24258">
    <property type="entry name" value="SERINE PROTEASE-RELATED"/>
    <property type="match status" value="1"/>
</dbReference>
<sequence length="454" mass="50854">MKTIGVLLVVLITLLAMALGAPAPSPGNDPSVSFLRYSNNQDLESIQRAIIAQYEQVGGTTQRPPPPPPPEPGSIRFPVERDIVFPGPDIGAGPDQSESEEKRWFRINDFQFDRVEDLPQPKHRHHPPPPRPGQPFPPPPGGFRKKKNKRPRLCEQKYSEYVERIFPNDTAVAADANDADFDGRVLARPGEYPHMVRTSGADKLKLRAQTQTQIQIQSDLFSQAAVGFEGDAGRVEYKCGGSLISERFVLTAAHCTSIYEMAPKWVRIGDLNLVAAERTAETQLMRIEGIIRHPKYNKELYYDDIALLKLEREVEPIRLWVFPELPTTIAFAMGYGATNFAKAMTNRLTNLNLTIVPNAECNSELPPIAETPNGVLESQICGQDFILNRDTCQGDSGGPLQLNLPGRRRRHRIHYHLIGITSYGVFCRSSYPSVYTRVSSFLDWIEQTVWADPV</sequence>
<keyword evidence="1" id="KW-0479">Metal-binding</keyword>
<dbReference type="SMART" id="SM00020">
    <property type="entry name" value="Tryp_SPc"/>
    <property type="match status" value="1"/>
</dbReference>
<evidence type="ECO:0000313" key="12">
    <source>
        <dbReference type="EMBL" id="KAI8044789.1"/>
    </source>
</evidence>
<keyword evidence="8" id="KW-0378">Hydrolase</keyword>
<dbReference type="AlphaFoldDB" id="A0A9P9YY20"/>
<keyword evidence="5" id="KW-1015">Disulfide bond</keyword>
<keyword evidence="13" id="KW-1185">Reference proteome</keyword>
<evidence type="ECO:0000256" key="4">
    <source>
        <dbReference type="ARBA" id="ARBA00023145"/>
    </source>
</evidence>
<dbReference type="GO" id="GO:0006508">
    <property type="term" value="P:proteolysis"/>
    <property type="evidence" value="ECO:0007669"/>
    <property type="project" value="UniProtKB-KW"/>
</dbReference>
<feature type="chain" id="PRO_5040485386" description="Peptidase S1 domain-containing protein" evidence="10">
    <location>
        <begin position="21"/>
        <end position="454"/>
    </location>
</feature>
<keyword evidence="6" id="KW-0325">Glycoprotein</keyword>
<evidence type="ECO:0000256" key="3">
    <source>
        <dbReference type="ARBA" id="ARBA00022837"/>
    </source>
</evidence>
<name>A0A9P9YY20_9MUSC</name>